<comment type="caution">
    <text evidence="1">The sequence shown here is derived from an EMBL/GenBank/DDBJ whole genome shotgun (WGS) entry which is preliminary data.</text>
</comment>
<protein>
    <submittedName>
        <fullName evidence="1">Uncharacterized protein</fullName>
    </submittedName>
</protein>
<name>A0A7W7YKZ3_9BACT</name>
<dbReference type="Proteomes" id="UP000534294">
    <property type="component" value="Unassembled WGS sequence"/>
</dbReference>
<dbReference type="AlphaFoldDB" id="A0A7W7YKZ3"/>
<dbReference type="RefSeq" id="WP_221305422.1">
    <property type="nucleotide sequence ID" value="NZ_JACHIF010000004.1"/>
</dbReference>
<keyword evidence="2" id="KW-1185">Reference proteome</keyword>
<accession>A0A7W7YKZ3</accession>
<dbReference type="EMBL" id="JACHIF010000004">
    <property type="protein sequence ID" value="MBB5038125.1"/>
    <property type="molecule type" value="Genomic_DNA"/>
</dbReference>
<evidence type="ECO:0000313" key="2">
    <source>
        <dbReference type="Proteomes" id="UP000534294"/>
    </source>
</evidence>
<proteinExistence type="predicted"/>
<evidence type="ECO:0000313" key="1">
    <source>
        <dbReference type="EMBL" id="MBB5038125.1"/>
    </source>
</evidence>
<sequence>MSATHTHSASSALSENRYSLDEPLSEYQTFVAGRIADGVTRALNNLTTAQIGWAVGQEPDQVFNRRWFMKEGTVPPNPFGGIDKVKMNPPRGANLVKPAGPTDPDVSVISLQTLEGKPLAVLANYSLHYVGDVGPGHISADYFAVFCDRLQQLLGADRQEVPFVAMLSNGTSGNINNNDYSKPADKAGPPYSKIRAVADDVAKVAFEAIKGIKYQTWVPLDSRFSELKLEARRPTAEQLARAEAILAKPRVLGGKNLLEVVYAERTLKLRDVAPHIDLPLQTLRIGEAGICAIPCETFVETGLEIKLKSPFRPSFTHSIAGGYYGYLPTPEHHQLGGYETWLGTNRLEVQASTKITLRLLEMLQSMKGFGPP</sequence>
<gene>
    <name evidence="1" type="ORF">HNQ64_002383</name>
</gene>
<organism evidence="1 2">
    <name type="scientific">Prosthecobacter dejongeii</name>
    <dbReference type="NCBI Taxonomy" id="48465"/>
    <lineage>
        <taxon>Bacteria</taxon>
        <taxon>Pseudomonadati</taxon>
        <taxon>Verrucomicrobiota</taxon>
        <taxon>Verrucomicrobiia</taxon>
        <taxon>Verrucomicrobiales</taxon>
        <taxon>Verrucomicrobiaceae</taxon>
        <taxon>Prosthecobacter</taxon>
    </lineage>
</organism>
<reference evidence="1 2" key="1">
    <citation type="submission" date="2020-08" db="EMBL/GenBank/DDBJ databases">
        <title>Genomic Encyclopedia of Type Strains, Phase IV (KMG-IV): sequencing the most valuable type-strain genomes for metagenomic binning, comparative biology and taxonomic classification.</title>
        <authorList>
            <person name="Goeker M."/>
        </authorList>
    </citation>
    <scope>NUCLEOTIDE SEQUENCE [LARGE SCALE GENOMIC DNA]</scope>
    <source>
        <strain evidence="1 2">DSM 12251</strain>
    </source>
</reference>